<evidence type="ECO:0000256" key="3">
    <source>
        <dbReference type="ARBA" id="ARBA00022679"/>
    </source>
</evidence>
<dbReference type="KEGG" id="sus:Acid_2453"/>
<keyword evidence="5" id="KW-0786">Thiamine pyrophosphate</keyword>
<dbReference type="Pfam" id="PF00456">
    <property type="entry name" value="Transketolase_N"/>
    <property type="match status" value="1"/>
</dbReference>
<keyword evidence="4" id="KW-0479">Metal-binding</keyword>
<dbReference type="InParanoid" id="Q024Y4"/>
<dbReference type="InterPro" id="IPR049557">
    <property type="entry name" value="Transketolase_CS"/>
</dbReference>
<dbReference type="PANTHER" id="PTHR47514:SF1">
    <property type="entry name" value="TRANSKETOLASE N-TERMINAL SECTION-RELATED"/>
    <property type="match status" value="1"/>
</dbReference>
<dbReference type="STRING" id="234267.Acid_2453"/>
<feature type="domain" description="Transketolase N-terminal" evidence="6">
    <location>
        <begin position="10"/>
        <end position="264"/>
    </location>
</feature>
<dbReference type="GO" id="GO:0046872">
    <property type="term" value="F:metal ion binding"/>
    <property type="evidence" value="ECO:0007669"/>
    <property type="project" value="UniProtKB-KW"/>
</dbReference>
<dbReference type="eggNOG" id="COG3959">
    <property type="taxonomic scope" value="Bacteria"/>
</dbReference>
<comment type="cofactor">
    <cofactor evidence="1">
        <name>thiamine diphosphate</name>
        <dbReference type="ChEBI" id="CHEBI:58937"/>
    </cofactor>
</comment>
<evidence type="ECO:0000256" key="5">
    <source>
        <dbReference type="ARBA" id="ARBA00023052"/>
    </source>
</evidence>
<reference evidence="7" key="1">
    <citation type="submission" date="2006-10" db="EMBL/GenBank/DDBJ databases">
        <title>Complete sequence of Solibacter usitatus Ellin6076.</title>
        <authorList>
            <consortium name="US DOE Joint Genome Institute"/>
            <person name="Copeland A."/>
            <person name="Lucas S."/>
            <person name="Lapidus A."/>
            <person name="Barry K."/>
            <person name="Detter J.C."/>
            <person name="Glavina del Rio T."/>
            <person name="Hammon N."/>
            <person name="Israni S."/>
            <person name="Dalin E."/>
            <person name="Tice H."/>
            <person name="Pitluck S."/>
            <person name="Thompson L.S."/>
            <person name="Brettin T."/>
            <person name="Bruce D."/>
            <person name="Han C."/>
            <person name="Tapia R."/>
            <person name="Gilna P."/>
            <person name="Schmutz J."/>
            <person name="Larimer F."/>
            <person name="Land M."/>
            <person name="Hauser L."/>
            <person name="Kyrpides N."/>
            <person name="Mikhailova N."/>
            <person name="Janssen P.H."/>
            <person name="Kuske C.R."/>
            <person name="Richardson P."/>
        </authorList>
    </citation>
    <scope>NUCLEOTIDE SEQUENCE</scope>
    <source>
        <strain evidence="7">Ellin6076</strain>
    </source>
</reference>
<gene>
    <name evidence="7" type="ordered locus">Acid_2453</name>
</gene>
<accession>Q024Y4</accession>
<evidence type="ECO:0000256" key="4">
    <source>
        <dbReference type="ARBA" id="ARBA00022723"/>
    </source>
</evidence>
<dbReference type="PANTHER" id="PTHR47514">
    <property type="entry name" value="TRANSKETOLASE N-TERMINAL SECTION-RELATED"/>
    <property type="match status" value="1"/>
</dbReference>
<dbReference type="SUPFAM" id="SSF52518">
    <property type="entry name" value="Thiamin diphosphate-binding fold (THDP-binding)"/>
    <property type="match status" value="1"/>
</dbReference>
<protein>
    <submittedName>
        <fullName evidence="7">Transketolase subunit A</fullName>
        <ecNumber evidence="7">2.2.1.1</ecNumber>
    </submittedName>
</protein>
<dbReference type="EC" id="2.2.1.1" evidence="7"/>
<evidence type="ECO:0000259" key="6">
    <source>
        <dbReference type="Pfam" id="PF00456"/>
    </source>
</evidence>
<comment type="similarity">
    <text evidence="2">Belongs to the transketolase family.</text>
</comment>
<organism evidence="7">
    <name type="scientific">Solibacter usitatus (strain Ellin6076)</name>
    <dbReference type="NCBI Taxonomy" id="234267"/>
    <lineage>
        <taxon>Bacteria</taxon>
        <taxon>Pseudomonadati</taxon>
        <taxon>Acidobacteriota</taxon>
        <taxon>Terriglobia</taxon>
        <taxon>Bryobacterales</taxon>
        <taxon>Solibacteraceae</taxon>
        <taxon>Candidatus Solibacter</taxon>
    </lineage>
</organism>
<dbReference type="CDD" id="cd02012">
    <property type="entry name" value="TPP_TK"/>
    <property type="match status" value="1"/>
</dbReference>
<dbReference type="InterPro" id="IPR005474">
    <property type="entry name" value="Transketolase_N"/>
</dbReference>
<evidence type="ECO:0000313" key="7">
    <source>
        <dbReference type="EMBL" id="ABJ83442.1"/>
    </source>
</evidence>
<evidence type="ECO:0000256" key="2">
    <source>
        <dbReference type="ARBA" id="ARBA00007131"/>
    </source>
</evidence>
<dbReference type="Gene3D" id="3.40.50.970">
    <property type="match status" value="1"/>
</dbReference>
<keyword evidence="3 7" id="KW-0808">Transferase</keyword>
<dbReference type="AlphaFoldDB" id="Q024Y4"/>
<dbReference type="GO" id="GO:0004802">
    <property type="term" value="F:transketolase activity"/>
    <property type="evidence" value="ECO:0007669"/>
    <property type="project" value="UniProtKB-EC"/>
</dbReference>
<evidence type="ECO:0000256" key="1">
    <source>
        <dbReference type="ARBA" id="ARBA00001964"/>
    </source>
</evidence>
<sequence length="273" mass="29826">MAKSIDELQSIAKRVRRDIVEMITTAKSGHPGGSLSAVEILVELYFDHMKIDPANPKWADRDRFILSKGHAAPVLYSVMAERGYADTPKEKLNTLRQFGSVFQGHPDMRFIPSLEASTGSLGQGLSLGLGMALGARLDGRASRTFVMLGDGEIQEGQIWEAAMAAAFLKADNLVAIVDYNQIQLDGFVKDIMDVAPLAEKWRSFGWHTLEIDGHSFEAIQAALAEAAATKGKPTCLVAHTVKGKGVSFMENNPKYHGMAPTKDERELALQELN</sequence>
<dbReference type="HOGENOM" id="CLU_009227_4_1_0"/>
<dbReference type="PROSITE" id="PS00801">
    <property type="entry name" value="TRANSKETOLASE_1"/>
    <property type="match status" value="1"/>
</dbReference>
<dbReference type="InterPro" id="IPR029061">
    <property type="entry name" value="THDP-binding"/>
</dbReference>
<dbReference type="EMBL" id="CP000473">
    <property type="protein sequence ID" value="ABJ83442.1"/>
    <property type="molecule type" value="Genomic_DNA"/>
</dbReference>
<proteinExistence type="inferred from homology"/>
<dbReference type="OrthoDB" id="8732661at2"/>
<name>Q024Y4_SOLUE</name>